<dbReference type="EMBL" id="AP014569">
    <property type="protein sequence ID" value="BAO83882.1"/>
    <property type="molecule type" value="Genomic_DNA"/>
</dbReference>
<proteinExistence type="inferred from homology"/>
<keyword evidence="10" id="KW-0489">Methyltransferase</keyword>
<evidence type="ECO:0000313" key="11">
    <source>
        <dbReference type="Proteomes" id="UP000066014"/>
    </source>
</evidence>
<comment type="catalytic activity">
    <reaction evidence="6">
        <text>arsenic triglutathione + [thioredoxin]-dithiol + S-adenosyl-L-methionine + 2 H2O = methylarsonous acid + [thioredoxin]-disulfide + 3 glutathione + S-adenosyl-L-homocysteine + H(+)</text>
        <dbReference type="Rhea" id="RHEA:69460"/>
        <dbReference type="Rhea" id="RHEA-COMP:10698"/>
        <dbReference type="Rhea" id="RHEA-COMP:10700"/>
        <dbReference type="ChEBI" id="CHEBI:15377"/>
        <dbReference type="ChEBI" id="CHEBI:15378"/>
        <dbReference type="ChEBI" id="CHEBI:17826"/>
        <dbReference type="ChEBI" id="CHEBI:29950"/>
        <dbReference type="ChEBI" id="CHEBI:50058"/>
        <dbReference type="ChEBI" id="CHEBI:57856"/>
        <dbReference type="ChEBI" id="CHEBI:57925"/>
        <dbReference type="ChEBI" id="CHEBI:59789"/>
        <dbReference type="ChEBI" id="CHEBI:183640"/>
        <dbReference type="EC" id="2.1.1.137"/>
    </reaction>
</comment>
<evidence type="ECO:0000256" key="3">
    <source>
        <dbReference type="ARBA" id="ARBA00034487"/>
    </source>
</evidence>
<keyword evidence="11" id="KW-1185">Reference proteome</keyword>
<dbReference type="SUPFAM" id="SSF53335">
    <property type="entry name" value="S-adenosyl-L-methionine-dependent methyltransferases"/>
    <property type="match status" value="1"/>
</dbReference>
<dbReference type="PANTHER" id="PTHR43675">
    <property type="entry name" value="ARSENITE METHYLTRANSFERASE"/>
    <property type="match status" value="1"/>
</dbReference>
<dbReference type="GO" id="GO:0030791">
    <property type="term" value="F:arsenite methyltransferase activity"/>
    <property type="evidence" value="ECO:0007669"/>
    <property type="project" value="UniProtKB-EC"/>
</dbReference>
<evidence type="ECO:0000256" key="1">
    <source>
        <dbReference type="ARBA" id="ARBA00022679"/>
    </source>
</evidence>
<protein>
    <recommendedName>
        <fullName evidence="5">Arsenite methyltransferase</fullName>
        <ecNumber evidence="4">2.1.1.137</ecNumber>
    </recommendedName>
</protein>
<comment type="catalytic activity">
    <reaction evidence="7">
        <text>arsenic triglutathione + 2 [thioredoxin]-dithiol + 2 S-adenosyl-L-methionine + H2O = dimethylarsinous acid + 2 [thioredoxin]-disulfide + 3 glutathione + 2 S-adenosyl-L-homocysteine + 2 H(+)</text>
        <dbReference type="Rhea" id="RHEA:69464"/>
        <dbReference type="Rhea" id="RHEA-COMP:10698"/>
        <dbReference type="Rhea" id="RHEA-COMP:10700"/>
        <dbReference type="ChEBI" id="CHEBI:15377"/>
        <dbReference type="ChEBI" id="CHEBI:15378"/>
        <dbReference type="ChEBI" id="CHEBI:23808"/>
        <dbReference type="ChEBI" id="CHEBI:29950"/>
        <dbReference type="ChEBI" id="CHEBI:50058"/>
        <dbReference type="ChEBI" id="CHEBI:57856"/>
        <dbReference type="ChEBI" id="CHEBI:57925"/>
        <dbReference type="ChEBI" id="CHEBI:59789"/>
        <dbReference type="ChEBI" id="CHEBI:183640"/>
        <dbReference type="EC" id="2.1.1.137"/>
    </reaction>
</comment>
<dbReference type="PANTHER" id="PTHR43675:SF8">
    <property type="entry name" value="ARSENITE METHYLTRANSFERASE"/>
    <property type="match status" value="1"/>
</dbReference>
<comment type="similarity">
    <text evidence="3">Belongs to the methyltransferase superfamily. Arsenite methyltransferase family.</text>
</comment>
<dbReference type="Pfam" id="PF13847">
    <property type="entry name" value="Methyltransf_31"/>
    <property type="match status" value="1"/>
</dbReference>
<dbReference type="InterPro" id="IPR026669">
    <property type="entry name" value="Arsenite_MeTrfase-like"/>
</dbReference>
<dbReference type="HOGENOM" id="CLU_052868_2_0_4"/>
<evidence type="ECO:0000256" key="6">
    <source>
        <dbReference type="ARBA" id="ARBA00047941"/>
    </source>
</evidence>
<comment type="catalytic activity">
    <reaction evidence="8">
        <text>arsenic triglutathione + 3 [thioredoxin]-dithiol + 3 S-adenosyl-L-methionine = trimethylarsine + 3 [thioredoxin]-disulfide + 3 glutathione + 3 S-adenosyl-L-homocysteine + 3 H(+)</text>
        <dbReference type="Rhea" id="RHEA:69432"/>
        <dbReference type="Rhea" id="RHEA-COMP:10698"/>
        <dbReference type="Rhea" id="RHEA-COMP:10700"/>
        <dbReference type="ChEBI" id="CHEBI:15378"/>
        <dbReference type="ChEBI" id="CHEBI:27130"/>
        <dbReference type="ChEBI" id="CHEBI:29950"/>
        <dbReference type="ChEBI" id="CHEBI:50058"/>
        <dbReference type="ChEBI" id="CHEBI:57856"/>
        <dbReference type="ChEBI" id="CHEBI:57925"/>
        <dbReference type="ChEBI" id="CHEBI:59789"/>
        <dbReference type="ChEBI" id="CHEBI:183640"/>
        <dbReference type="EC" id="2.1.1.137"/>
    </reaction>
</comment>
<dbReference type="InterPro" id="IPR029063">
    <property type="entry name" value="SAM-dependent_MTases_sf"/>
</dbReference>
<evidence type="ECO:0000256" key="8">
    <source>
        <dbReference type="ARBA" id="ARBA00048428"/>
    </source>
</evidence>
<dbReference type="KEGG" id="cbab:SMCB_1654"/>
<dbReference type="RefSeq" id="WP_045536218.1">
    <property type="nucleotide sequence ID" value="NZ_AP014569.1"/>
</dbReference>
<evidence type="ECO:0000259" key="9">
    <source>
        <dbReference type="Pfam" id="PF13847"/>
    </source>
</evidence>
<dbReference type="Proteomes" id="UP000066014">
    <property type="component" value="Chromosome"/>
</dbReference>
<name>A0A060NQ68_9BURK</name>
<evidence type="ECO:0000313" key="10">
    <source>
        <dbReference type="EMBL" id="BAO83882.1"/>
    </source>
</evidence>
<organism evidence="10 11">
    <name type="scientific">Serpentinimonas maccroryi</name>
    <dbReference type="NCBI Taxonomy" id="1458426"/>
    <lineage>
        <taxon>Bacteria</taxon>
        <taxon>Pseudomonadati</taxon>
        <taxon>Pseudomonadota</taxon>
        <taxon>Betaproteobacteria</taxon>
        <taxon>Burkholderiales</taxon>
        <taxon>Comamonadaceae</taxon>
        <taxon>Serpentinimonas</taxon>
    </lineage>
</organism>
<evidence type="ECO:0000256" key="4">
    <source>
        <dbReference type="ARBA" id="ARBA00034521"/>
    </source>
</evidence>
<dbReference type="EC" id="2.1.1.137" evidence="4"/>
<dbReference type="GO" id="GO:0032259">
    <property type="term" value="P:methylation"/>
    <property type="evidence" value="ECO:0007669"/>
    <property type="project" value="UniProtKB-KW"/>
</dbReference>
<reference evidence="10 11" key="1">
    <citation type="journal article" date="2014" name="Nat. Commun.">
        <title>Physiological and genomic features of highly alkaliphilic hydrogen-utilizing Betaproteobacteria from a continental serpentinizing site.</title>
        <authorList>
            <person name="Suzuki S."/>
            <person name="Kuenen J.G."/>
            <person name="Schipper K."/>
            <person name="van der Velde S."/>
            <person name="Ishii S."/>
            <person name="Wu A."/>
            <person name="Sorokin D.Y."/>
            <person name="Tenney A."/>
            <person name="Meng X.Y."/>
            <person name="Morrill P.L."/>
            <person name="Kamagata Y."/>
            <person name="Muyzer G."/>
            <person name="Nealson K.H."/>
        </authorList>
    </citation>
    <scope>NUCLEOTIDE SEQUENCE [LARGE SCALE GENOMIC DNA]</scope>
    <source>
        <strain evidence="10 11">B1</strain>
    </source>
</reference>
<evidence type="ECO:0000256" key="2">
    <source>
        <dbReference type="ARBA" id="ARBA00022691"/>
    </source>
</evidence>
<sequence>MQNAAILEGAVRDRYTEGARIAKPNLCCPTSYDPRLLEALPKEIIERDYGCGDPSRYVRSGDVVLDLGSGTGKMCYMASQLVGPSGHVIGVDVNDDMLALARKYRNPMAIAFGTRPVDFIKCRIQDLKTDLEQVEKFIASNPITNRDSMARYEDWLRQTPPAVTDGSVDLVISNCVLNLVGKDERQQLIREIHRVLKPGGRVAIADVVSDKEVPQNLQENPDLWADCISGAFQEQEFMRVFTDTGFTDLAFDKWTDEAWQVLEGIEFRSVTLTAVKPVTGPCIYGGKEVIYRGPFSRVHDDDKHEYLRGSRTSVCDKTYQSLLDGPMSQSFIFIGGSNKSTQTPACQPGGDCC</sequence>
<accession>A0A060NQ68</accession>
<evidence type="ECO:0000256" key="7">
    <source>
        <dbReference type="ARBA" id="ARBA00047943"/>
    </source>
</evidence>
<evidence type="ECO:0000256" key="5">
    <source>
        <dbReference type="ARBA" id="ARBA00034545"/>
    </source>
</evidence>
<keyword evidence="1 10" id="KW-0808">Transferase</keyword>
<dbReference type="AlphaFoldDB" id="A0A060NQ68"/>
<dbReference type="OrthoDB" id="9772751at2"/>
<dbReference type="InterPro" id="IPR025714">
    <property type="entry name" value="Methyltranfer_dom"/>
</dbReference>
<dbReference type="STRING" id="1458426.SMCB_1654"/>
<dbReference type="Gene3D" id="3.40.50.150">
    <property type="entry name" value="Vaccinia Virus protein VP39"/>
    <property type="match status" value="2"/>
</dbReference>
<keyword evidence="2" id="KW-0949">S-adenosyl-L-methionine</keyword>
<dbReference type="CDD" id="cd02440">
    <property type="entry name" value="AdoMet_MTases"/>
    <property type="match status" value="1"/>
</dbReference>
<gene>
    <name evidence="10" type="ORF">SMCB_1654</name>
</gene>
<feature type="domain" description="Methyltransferase" evidence="9">
    <location>
        <begin position="60"/>
        <end position="245"/>
    </location>
</feature>